<dbReference type="AlphaFoldDB" id="A0A285NH05"/>
<dbReference type="Gene3D" id="1.20.1250.20">
    <property type="entry name" value="MFS general substrate transporter like domains"/>
    <property type="match status" value="2"/>
</dbReference>
<evidence type="ECO:0000256" key="4">
    <source>
        <dbReference type="SAM" id="Phobius"/>
    </source>
</evidence>
<evidence type="ECO:0000256" key="2">
    <source>
        <dbReference type="ARBA" id="ARBA00022989"/>
    </source>
</evidence>
<dbReference type="Pfam" id="PF07690">
    <property type="entry name" value="MFS_1"/>
    <property type="match status" value="2"/>
</dbReference>
<evidence type="ECO:0000256" key="3">
    <source>
        <dbReference type="ARBA" id="ARBA00023136"/>
    </source>
</evidence>
<dbReference type="PROSITE" id="PS50850">
    <property type="entry name" value="MFS"/>
    <property type="match status" value="1"/>
</dbReference>
<protein>
    <submittedName>
        <fullName evidence="6">Major Facilitator Superfamily protein</fullName>
    </submittedName>
</protein>
<feature type="domain" description="Major facilitator superfamily (MFS) profile" evidence="5">
    <location>
        <begin position="195"/>
        <end position="418"/>
    </location>
</feature>
<dbReference type="GO" id="GO:0022857">
    <property type="term" value="F:transmembrane transporter activity"/>
    <property type="evidence" value="ECO:0007669"/>
    <property type="project" value="InterPro"/>
</dbReference>
<dbReference type="InterPro" id="IPR047200">
    <property type="entry name" value="MFS_YcaD-like"/>
</dbReference>
<feature type="transmembrane region" description="Helical" evidence="4">
    <location>
        <begin position="38"/>
        <end position="57"/>
    </location>
</feature>
<evidence type="ECO:0000259" key="5">
    <source>
        <dbReference type="PROSITE" id="PS50850"/>
    </source>
</evidence>
<dbReference type="GO" id="GO:0005886">
    <property type="term" value="C:plasma membrane"/>
    <property type="evidence" value="ECO:0007669"/>
    <property type="project" value="TreeGrafter"/>
</dbReference>
<sequence>MAMFLPLFLSAALLLSSNGLLGTYVPVRAELEGFSTALIGWIGAAYYLGFMSGSAYSSRIVAQVGHIRTFAVFAALGATGALAQAIIQEPIAWAIIRMIAGFSFAGQFVVLESWLNAMADSKKRGQTMGAYRITDMTSVIVGQSLLGLADPLSFVVFAGISIVYTWSLIPIAISRQPTPPVPPNYGVSLNLAFKLSPLAFFGVFTAGLTNASFRAMGPTFAQSMNMSLNEIAAFMNAMLIGGALMQIPFGWMSDRINRRLMLIATAIGAALGGVLVSEFSHQGFYWALIGVFVFGCFAMPIYSLAMVHASDFAKKEEFVRLSASMLLLYGIGATIGPVVGAWTMDFFGPTGFFYFTTSAHLAFLILGFVRLSTNRAKPSGNITRFGFFPRTSPLVLKFMERKDRKDKKSSKAKAETGN</sequence>
<accession>A0A285NH05</accession>
<feature type="transmembrane region" description="Helical" evidence="4">
    <location>
        <begin position="231"/>
        <end position="251"/>
    </location>
</feature>
<keyword evidence="7" id="KW-1185">Reference proteome</keyword>
<keyword evidence="1 4" id="KW-0812">Transmembrane</keyword>
<dbReference type="InterPro" id="IPR036259">
    <property type="entry name" value="MFS_trans_sf"/>
</dbReference>
<evidence type="ECO:0000256" key="1">
    <source>
        <dbReference type="ARBA" id="ARBA00022692"/>
    </source>
</evidence>
<dbReference type="EMBL" id="OBEL01000001">
    <property type="protein sequence ID" value="SNZ08729.1"/>
    <property type="molecule type" value="Genomic_DNA"/>
</dbReference>
<dbReference type="InterPro" id="IPR011701">
    <property type="entry name" value="MFS"/>
</dbReference>
<feature type="transmembrane region" description="Helical" evidence="4">
    <location>
        <begin position="93"/>
        <end position="117"/>
    </location>
</feature>
<dbReference type="RefSeq" id="WP_097152899.1">
    <property type="nucleotide sequence ID" value="NZ_OBEL01000001.1"/>
</dbReference>
<dbReference type="Proteomes" id="UP000219439">
    <property type="component" value="Unassembled WGS sequence"/>
</dbReference>
<feature type="transmembrane region" description="Helical" evidence="4">
    <location>
        <begin position="69"/>
        <end position="87"/>
    </location>
</feature>
<dbReference type="OrthoDB" id="9810614at2"/>
<keyword evidence="2 4" id="KW-1133">Transmembrane helix</keyword>
<gene>
    <name evidence="6" type="ORF">SAMN06265368_1785</name>
</gene>
<feature type="transmembrane region" description="Helical" evidence="4">
    <location>
        <begin position="350"/>
        <end position="369"/>
    </location>
</feature>
<dbReference type="CDD" id="cd17477">
    <property type="entry name" value="MFS_YcaD_like"/>
    <property type="match status" value="1"/>
</dbReference>
<dbReference type="InterPro" id="IPR020846">
    <property type="entry name" value="MFS_dom"/>
</dbReference>
<feature type="transmembrane region" description="Helical" evidence="4">
    <location>
        <begin position="185"/>
        <end position="211"/>
    </location>
</feature>
<feature type="transmembrane region" description="Helical" evidence="4">
    <location>
        <begin position="326"/>
        <end position="344"/>
    </location>
</feature>
<dbReference type="PANTHER" id="PTHR23521">
    <property type="entry name" value="TRANSPORTER MFS SUPERFAMILY"/>
    <property type="match status" value="1"/>
</dbReference>
<reference evidence="6 7" key="1">
    <citation type="submission" date="2017-09" db="EMBL/GenBank/DDBJ databases">
        <authorList>
            <person name="Ehlers B."/>
            <person name="Leendertz F.H."/>
        </authorList>
    </citation>
    <scope>NUCLEOTIDE SEQUENCE [LARGE SCALE GENOMIC DNA]</scope>
    <source>
        <strain evidence="6 7">DSM 18289</strain>
    </source>
</reference>
<proteinExistence type="predicted"/>
<dbReference type="PANTHER" id="PTHR23521:SF3">
    <property type="entry name" value="MFS TRANSPORTER"/>
    <property type="match status" value="1"/>
</dbReference>
<feature type="transmembrane region" description="Helical" evidence="4">
    <location>
        <begin position="129"/>
        <end position="146"/>
    </location>
</feature>
<evidence type="ECO:0000313" key="6">
    <source>
        <dbReference type="EMBL" id="SNZ08729.1"/>
    </source>
</evidence>
<organism evidence="6 7">
    <name type="scientific">Cohaesibacter gelatinilyticus</name>
    <dbReference type="NCBI Taxonomy" id="372072"/>
    <lineage>
        <taxon>Bacteria</taxon>
        <taxon>Pseudomonadati</taxon>
        <taxon>Pseudomonadota</taxon>
        <taxon>Alphaproteobacteria</taxon>
        <taxon>Hyphomicrobiales</taxon>
        <taxon>Cohaesibacteraceae</taxon>
    </lineage>
</organism>
<evidence type="ECO:0000313" key="7">
    <source>
        <dbReference type="Proteomes" id="UP000219439"/>
    </source>
</evidence>
<feature type="transmembrane region" description="Helical" evidence="4">
    <location>
        <begin position="283"/>
        <end position="305"/>
    </location>
</feature>
<dbReference type="SUPFAM" id="SSF103473">
    <property type="entry name" value="MFS general substrate transporter"/>
    <property type="match status" value="1"/>
</dbReference>
<feature type="transmembrane region" description="Helical" evidence="4">
    <location>
        <begin position="260"/>
        <end position="277"/>
    </location>
</feature>
<feature type="transmembrane region" description="Helical" evidence="4">
    <location>
        <begin position="152"/>
        <end position="173"/>
    </location>
</feature>
<name>A0A285NH05_9HYPH</name>
<keyword evidence="3 4" id="KW-0472">Membrane</keyword>